<accession>A0A2T4UK25</accession>
<dbReference type="InterPro" id="IPR000073">
    <property type="entry name" value="AB_hydrolase_1"/>
</dbReference>
<gene>
    <name evidence="2" type="ORF">C7Y72_08040</name>
</gene>
<dbReference type="PANTHER" id="PTHR43798:SF33">
    <property type="entry name" value="HYDROLASE, PUTATIVE (AFU_ORTHOLOGUE AFUA_2G14860)-RELATED"/>
    <property type="match status" value="1"/>
</dbReference>
<dbReference type="Proteomes" id="UP000240739">
    <property type="component" value="Unassembled WGS sequence"/>
</dbReference>
<evidence type="ECO:0000259" key="1">
    <source>
        <dbReference type="Pfam" id="PF12697"/>
    </source>
</evidence>
<evidence type="ECO:0000313" key="2">
    <source>
        <dbReference type="EMBL" id="PTL59602.1"/>
    </source>
</evidence>
<dbReference type="OrthoDB" id="135231at2"/>
<comment type="caution">
    <text evidence="2">The sequence shown here is derived from an EMBL/GenBank/DDBJ whole genome shotgun (WGS) entry which is preliminary data.</text>
</comment>
<dbReference type="InterPro" id="IPR050266">
    <property type="entry name" value="AB_hydrolase_sf"/>
</dbReference>
<dbReference type="GO" id="GO:0016787">
    <property type="term" value="F:hydrolase activity"/>
    <property type="evidence" value="ECO:0007669"/>
    <property type="project" value="UniProtKB-KW"/>
</dbReference>
<sequence>MGRRLAPVEVAGVDVLDLPGDPARRPLVLLHEGLGSIGLWRDTPRTLASATGRRVVAYSRPGHGRSAPPPGGARTAAFFDREADVVLPALLDGLGITAPLLVGHSDGATIALLHAARHPVGGVVAIAPHVFVETDAVGGIEDAVRAFEEGDLRARMAKHHDDPDHVFRSWSDLWLDPRFWSWTIEDEIAPLAAPLLLVHGARDHYGTLAQLDRIEAAVSASRVQRLVVDAGHSPHLDRPEVLRDAIAGFAAGLP</sequence>
<dbReference type="Gene3D" id="3.40.50.1820">
    <property type="entry name" value="alpha/beta hydrolase"/>
    <property type="match status" value="1"/>
</dbReference>
<evidence type="ECO:0000313" key="3">
    <source>
        <dbReference type="Proteomes" id="UP000240739"/>
    </source>
</evidence>
<dbReference type="InterPro" id="IPR029058">
    <property type="entry name" value="AB_hydrolase_fold"/>
</dbReference>
<dbReference type="Pfam" id="PF12697">
    <property type="entry name" value="Abhydrolase_6"/>
    <property type="match status" value="1"/>
</dbReference>
<dbReference type="EMBL" id="PYYB01000001">
    <property type="protein sequence ID" value="PTL59602.1"/>
    <property type="molecule type" value="Genomic_DNA"/>
</dbReference>
<dbReference type="AlphaFoldDB" id="A0A2T4UK25"/>
<keyword evidence="2" id="KW-0378">Hydrolase</keyword>
<dbReference type="PANTHER" id="PTHR43798">
    <property type="entry name" value="MONOACYLGLYCEROL LIPASE"/>
    <property type="match status" value="1"/>
</dbReference>
<name>A0A2T4UK25_9ACTN</name>
<proteinExistence type="predicted"/>
<dbReference type="GO" id="GO:0016020">
    <property type="term" value="C:membrane"/>
    <property type="evidence" value="ECO:0007669"/>
    <property type="project" value="TreeGrafter"/>
</dbReference>
<feature type="domain" description="AB hydrolase-1" evidence="1">
    <location>
        <begin position="27"/>
        <end position="244"/>
    </location>
</feature>
<dbReference type="SUPFAM" id="SSF53474">
    <property type="entry name" value="alpha/beta-Hydrolases"/>
    <property type="match status" value="1"/>
</dbReference>
<protein>
    <submittedName>
        <fullName evidence="2">Alpha/beta hydrolase</fullName>
    </submittedName>
</protein>
<keyword evidence="3" id="KW-1185">Reference proteome</keyword>
<organism evidence="2 3">
    <name type="scientific">Paraconexibacter algicola</name>
    <dbReference type="NCBI Taxonomy" id="2133960"/>
    <lineage>
        <taxon>Bacteria</taxon>
        <taxon>Bacillati</taxon>
        <taxon>Actinomycetota</taxon>
        <taxon>Thermoleophilia</taxon>
        <taxon>Solirubrobacterales</taxon>
        <taxon>Paraconexibacteraceae</taxon>
        <taxon>Paraconexibacter</taxon>
    </lineage>
</organism>
<reference evidence="2 3" key="1">
    <citation type="submission" date="2018-03" db="EMBL/GenBank/DDBJ databases">
        <title>Aquarubrobacter algicola gen. nov., sp. nov., a novel actinobacterium isolated from shallow eutrophic lake during the end of cyanobacterial harmful algal blooms.</title>
        <authorList>
            <person name="Chun S.J."/>
        </authorList>
    </citation>
    <scope>NUCLEOTIDE SEQUENCE [LARGE SCALE GENOMIC DNA]</scope>
    <source>
        <strain evidence="2 3">Seoho-28</strain>
    </source>
</reference>